<dbReference type="FunFam" id="2.60.40.10:FF:000425">
    <property type="entry name" value="Myosin light chain kinase"/>
    <property type="match status" value="1"/>
</dbReference>
<dbReference type="SUPFAM" id="SSF48726">
    <property type="entry name" value="Immunoglobulin"/>
    <property type="match status" value="4"/>
</dbReference>
<sequence length="799" mass="89571">MADGFISTLQFKSLAAAKTSASRRSSSTLSPNRVNIRKTSISKQPDYSAINDERELENLLNATKDYFEKKKIRSALTELRKRNLKRSDPKFRTHAHSENANSSGDRRRRSGCSAAPVQITVTAPDDRTMPANDHVTVIAVDPSNGNHGDAEENFVNDLKQQIKNLERELDTSKDFEQRRDVRARIRELRSRLRQGYFSLNQSSEPSTPRKKTSLWDPTRGMAPPPPAPTSPTLPTTPEDAETKVTSEVMNEVMSAEHETPLPNGSRQTKMNMFKTRTQSQSEITERDTVVETTLVTPSGDRQIEQNKMTTHTKVTRHGSQYVRRDAVRTRTLADREGKEIAQDTDILVEKDSMSVTRGESSSESVKLRLVDQPTMAIECPLHDVDDEEYPEIVRALDDVTVPDGESVTLACTVKGAPPKDARVTWYKGDKEIESTDEFKQSFDGHLAELRIAEVFPDDQGVVRCVVLSDNGMAETSAYLTVVENETSEIPGFTQTQENVELTNGQDAVFECRVCGKPVPSVTWYRGPRPIIFNQDFIQSFDGTVAKLTIRKVYCDDSGTYSLLLKNAAGEARCQWQMNVYKTIPPKFTVNLVDQTVFEGRPVTLSCQVTGTPPPKIEWHLDDHPLPNGAEFKQDFDGRTATLFLDEAFEDDEGEFKCVAKNLGGEVETKMVLAVAEDKPKPPLFTEQLQDAQGMDGEALLLGCTVEANPEPIVMWYRNHKILRAGTEYKQTLVGAKANLFIREVFPDDAGFYECMARNEHGKSTTSCHVTVKDKSGEIHQDTSQAQPVFLESFYYRVLF</sequence>
<dbReference type="GO" id="GO:0005886">
    <property type="term" value="C:plasma membrane"/>
    <property type="evidence" value="ECO:0007669"/>
    <property type="project" value="TreeGrafter"/>
</dbReference>
<evidence type="ECO:0000313" key="10">
    <source>
        <dbReference type="Proteomes" id="UP000014760"/>
    </source>
</evidence>
<feature type="compositionally biased region" description="Polar residues" evidence="6">
    <location>
        <begin position="197"/>
        <end position="206"/>
    </location>
</feature>
<feature type="domain" description="Ig-like" evidence="7">
    <location>
        <begin position="490"/>
        <end position="578"/>
    </location>
</feature>
<evidence type="ECO:0000313" key="8">
    <source>
        <dbReference type="EMBL" id="ELU02399.1"/>
    </source>
</evidence>
<accession>R7U8V1</accession>
<dbReference type="OrthoDB" id="6159157at2759"/>
<evidence type="ECO:0000256" key="4">
    <source>
        <dbReference type="ARBA" id="ARBA00023319"/>
    </source>
</evidence>
<dbReference type="GO" id="GO:0098632">
    <property type="term" value="F:cell-cell adhesion mediator activity"/>
    <property type="evidence" value="ECO:0007669"/>
    <property type="project" value="TreeGrafter"/>
</dbReference>
<dbReference type="InterPro" id="IPR013783">
    <property type="entry name" value="Ig-like_fold"/>
</dbReference>
<dbReference type="GO" id="GO:0060298">
    <property type="term" value="P:positive regulation of sarcomere organization"/>
    <property type="evidence" value="ECO:0007669"/>
    <property type="project" value="UniProtKB-ARBA"/>
</dbReference>
<name>R7U8V1_CAPTE</name>
<dbReference type="InterPro" id="IPR022189">
    <property type="entry name" value="SMTN"/>
</dbReference>
<feature type="region of interest" description="Disordered" evidence="6">
    <location>
        <begin position="196"/>
        <end position="241"/>
    </location>
</feature>
<dbReference type="SMART" id="SM00408">
    <property type="entry name" value="IGc2"/>
    <property type="match status" value="4"/>
</dbReference>
<keyword evidence="5" id="KW-0175">Coiled coil</keyword>
<dbReference type="STRING" id="283909.R7U8V1"/>
<dbReference type="SMART" id="SM00409">
    <property type="entry name" value="IG"/>
    <property type="match status" value="4"/>
</dbReference>
<comment type="subcellular location">
    <subcellularLocation>
        <location evidence="1">Cytoplasm</location>
    </subcellularLocation>
</comment>
<evidence type="ECO:0000259" key="7">
    <source>
        <dbReference type="PROSITE" id="PS50835"/>
    </source>
</evidence>
<feature type="domain" description="Ig-like" evidence="7">
    <location>
        <begin position="585"/>
        <end position="673"/>
    </location>
</feature>
<evidence type="ECO:0000256" key="3">
    <source>
        <dbReference type="ARBA" id="ARBA00022490"/>
    </source>
</evidence>
<evidence type="ECO:0000256" key="2">
    <source>
        <dbReference type="ARBA" id="ARBA00006692"/>
    </source>
</evidence>
<dbReference type="FunFam" id="2.60.40.10:FF:000612">
    <property type="entry name" value="palladin isoform X1"/>
    <property type="match status" value="1"/>
</dbReference>
<feature type="region of interest" description="Disordered" evidence="6">
    <location>
        <begin position="17"/>
        <end position="41"/>
    </location>
</feature>
<dbReference type="PANTHER" id="PTHR10075">
    <property type="entry name" value="BASIGIN RELATED"/>
    <property type="match status" value="1"/>
</dbReference>
<keyword evidence="10" id="KW-1185">Reference proteome</keyword>
<organism evidence="8">
    <name type="scientific">Capitella teleta</name>
    <name type="common">Polychaete worm</name>
    <dbReference type="NCBI Taxonomy" id="283909"/>
    <lineage>
        <taxon>Eukaryota</taxon>
        <taxon>Metazoa</taxon>
        <taxon>Spiralia</taxon>
        <taxon>Lophotrochozoa</taxon>
        <taxon>Annelida</taxon>
        <taxon>Polychaeta</taxon>
        <taxon>Sedentaria</taxon>
        <taxon>Scolecida</taxon>
        <taxon>Capitellidae</taxon>
        <taxon>Capitella</taxon>
    </lineage>
</organism>
<evidence type="ECO:0000256" key="5">
    <source>
        <dbReference type="SAM" id="Coils"/>
    </source>
</evidence>
<dbReference type="InterPro" id="IPR003598">
    <property type="entry name" value="Ig_sub2"/>
</dbReference>
<gene>
    <name evidence="8" type="ORF">CAPTEDRAFT_226301</name>
</gene>
<evidence type="ECO:0000313" key="9">
    <source>
        <dbReference type="EnsemblMetazoa" id="CapteP226301"/>
    </source>
</evidence>
<reference evidence="8 10" key="2">
    <citation type="journal article" date="2013" name="Nature">
        <title>Insights into bilaterian evolution from three spiralian genomes.</title>
        <authorList>
            <person name="Simakov O."/>
            <person name="Marletaz F."/>
            <person name="Cho S.J."/>
            <person name="Edsinger-Gonzales E."/>
            <person name="Havlak P."/>
            <person name="Hellsten U."/>
            <person name="Kuo D.H."/>
            <person name="Larsson T."/>
            <person name="Lv J."/>
            <person name="Arendt D."/>
            <person name="Savage R."/>
            <person name="Osoegawa K."/>
            <person name="de Jong P."/>
            <person name="Grimwood J."/>
            <person name="Chapman J.A."/>
            <person name="Shapiro H."/>
            <person name="Aerts A."/>
            <person name="Otillar R.P."/>
            <person name="Terry A.Y."/>
            <person name="Boore J.L."/>
            <person name="Grigoriev I.V."/>
            <person name="Lindberg D.R."/>
            <person name="Seaver E.C."/>
            <person name="Weisblat D.A."/>
            <person name="Putnam N.H."/>
            <person name="Rokhsar D.S."/>
        </authorList>
    </citation>
    <scope>NUCLEOTIDE SEQUENCE</scope>
    <source>
        <strain evidence="8 10">I ESC-2004</strain>
    </source>
</reference>
<dbReference type="FunFam" id="2.60.40.10:FF:000107">
    <property type="entry name" value="Myosin, light chain kinase a"/>
    <property type="match status" value="1"/>
</dbReference>
<reference evidence="9" key="3">
    <citation type="submission" date="2015-06" db="UniProtKB">
        <authorList>
            <consortium name="EnsemblMetazoa"/>
        </authorList>
    </citation>
    <scope>IDENTIFICATION</scope>
</reference>
<dbReference type="InterPro" id="IPR036179">
    <property type="entry name" value="Ig-like_dom_sf"/>
</dbReference>
<dbReference type="EnsemblMetazoa" id="CapteT226301">
    <property type="protein sequence ID" value="CapteP226301"/>
    <property type="gene ID" value="CapteG226301"/>
</dbReference>
<dbReference type="FunFam" id="2.60.40.10:FF:000080">
    <property type="entry name" value="Myosin light chain kinase, smooth muscle"/>
    <property type="match status" value="1"/>
</dbReference>
<evidence type="ECO:0000256" key="1">
    <source>
        <dbReference type="ARBA" id="ARBA00004496"/>
    </source>
</evidence>
<dbReference type="Gene3D" id="2.60.40.10">
    <property type="entry name" value="Immunoglobulins"/>
    <property type="match status" value="4"/>
</dbReference>
<dbReference type="PANTHER" id="PTHR10075:SF101">
    <property type="entry name" value="ZWEI IG DOMAIN PROTEIN ZIG-3"/>
    <property type="match status" value="1"/>
</dbReference>
<feature type="compositionally biased region" description="Pro residues" evidence="6">
    <location>
        <begin position="222"/>
        <end position="231"/>
    </location>
</feature>
<dbReference type="OMA" id="FFIRMAK"/>
<dbReference type="GO" id="GO:0070593">
    <property type="term" value="P:dendrite self-avoidance"/>
    <property type="evidence" value="ECO:0007669"/>
    <property type="project" value="TreeGrafter"/>
</dbReference>
<feature type="region of interest" description="Disordered" evidence="6">
    <location>
        <begin position="80"/>
        <end position="114"/>
    </location>
</feature>
<proteinExistence type="inferred from homology"/>
<dbReference type="GO" id="GO:0045989">
    <property type="term" value="P:positive regulation of striated muscle contraction"/>
    <property type="evidence" value="ECO:0007669"/>
    <property type="project" value="UniProtKB-ARBA"/>
</dbReference>
<dbReference type="GO" id="GO:0005737">
    <property type="term" value="C:cytoplasm"/>
    <property type="evidence" value="ECO:0007669"/>
    <property type="project" value="UniProtKB-SubCell"/>
</dbReference>
<feature type="coiled-coil region" evidence="5">
    <location>
        <begin position="148"/>
        <end position="175"/>
    </location>
</feature>
<dbReference type="InterPro" id="IPR007110">
    <property type="entry name" value="Ig-like_dom"/>
</dbReference>
<dbReference type="Pfam" id="PF12510">
    <property type="entry name" value="Smoothelin"/>
    <property type="match status" value="1"/>
</dbReference>
<feature type="domain" description="Ig-like" evidence="7">
    <location>
        <begin position="682"/>
        <end position="770"/>
    </location>
</feature>
<keyword evidence="3" id="KW-0963">Cytoplasm</keyword>
<dbReference type="CDD" id="cd00096">
    <property type="entry name" value="Ig"/>
    <property type="match status" value="1"/>
</dbReference>
<feature type="compositionally biased region" description="Polar residues" evidence="6">
    <location>
        <begin position="31"/>
        <end position="41"/>
    </location>
</feature>
<feature type="compositionally biased region" description="Low complexity" evidence="6">
    <location>
        <begin position="17"/>
        <end position="30"/>
    </location>
</feature>
<keyword evidence="4" id="KW-0393">Immunoglobulin domain</keyword>
<dbReference type="GO" id="GO:0030424">
    <property type="term" value="C:axon"/>
    <property type="evidence" value="ECO:0007669"/>
    <property type="project" value="TreeGrafter"/>
</dbReference>
<reference evidence="10" key="1">
    <citation type="submission" date="2012-12" db="EMBL/GenBank/DDBJ databases">
        <authorList>
            <person name="Hellsten U."/>
            <person name="Grimwood J."/>
            <person name="Chapman J.A."/>
            <person name="Shapiro H."/>
            <person name="Aerts A."/>
            <person name="Otillar R.P."/>
            <person name="Terry A.Y."/>
            <person name="Boore J.L."/>
            <person name="Simakov O."/>
            <person name="Marletaz F."/>
            <person name="Cho S.-J."/>
            <person name="Edsinger-Gonzales E."/>
            <person name="Havlak P."/>
            <person name="Kuo D.-H."/>
            <person name="Larsson T."/>
            <person name="Lv J."/>
            <person name="Arendt D."/>
            <person name="Savage R."/>
            <person name="Osoegawa K."/>
            <person name="de Jong P."/>
            <person name="Lindberg D.R."/>
            <person name="Seaver E.C."/>
            <person name="Weisblat D.A."/>
            <person name="Putnam N.H."/>
            <person name="Grigoriev I.V."/>
            <person name="Rokhsar D.S."/>
        </authorList>
    </citation>
    <scope>NUCLEOTIDE SEQUENCE</scope>
    <source>
        <strain evidence="10">I ESC-2004</strain>
    </source>
</reference>
<feature type="compositionally biased region" description="Basic and acidic residues" evidence="6">
    <location>
        <begin position="80"/>
        <end position="97"/>
    </location>
</feature>
<dbReference type="InterPro" id="IPR003599">
    <property type="entry name" value="Ig_sub"/>
</dbReference>
<evidence type="ECO:0000256" key="6">
    <source>
        <dbReference type="SAM" id="MobiDB-lite"/>
    </source>
</evidence>
<dbReference type="GO" id="GO:0007156">
    <property type="term" value="P:homophilic cell adhesion via plasma membrane adhesion molecules"/>
    <property type="evidence" value="ECO:0007669"/>
    <property type="project" value="TreeGrafter"/>
</dbReference>
<dbReference type="AlphaFoldDB" id="R7U8V1"/>
<feature type="domain" description="Ig-like" evidence="7">
    <location>
        <begin position="390"/>
        <end position="480"/>
    </location>
</feature>
<comment type="similarity">
    <text evidence="2">Belongs to the protein kinase superfamily. CAMK Ser/Thr protein kinase family.</text>
</comment>
<dbReference type="EMBL" id="KB304086">
    <property type="protein sequence ID" value="ELU02399.1"/>
    <property type="molecule type" value="Genomic_DNA"/>
</dbReference>
<dbReference type="Pfam" id="PF07679">
    <property type="entry name" value="I-set"/>
    <property type="match status" value="4"/>
</dbReference>
<dbReference type="GO" id="GO:0007411">
    <property type="term" value="P:axon guidance"/>
    <property type="evidence" value="ECO:0007669"/>
    <property type="project" value="TreeGrafter"/>
</dbReference>
<dbReference type="InterPro" id="IPR013098">
    <property type="entry name" value="Ig_I-set"/>
</dbReference>
<dbReference type="HOGENOM" id="CLU_352057_0_0_1"/>
<dbReference type="EMBL" id="AMQN01008839">
    <property type="status" value="NOT_ANNOTATED_CDS"/>
    <property type="molecule type" value="Genomic_DNA"/>
</dbReference>
<dbReference type="PROSITE" id="PS50835">
    <property type="entry name" value="IG_LIKE"/>
    <property type="match status" value="4"/>
</dbReference>
<dbReference type="Proteomes" id="UP000014760">
    <property type="component" value="Unassembled WGS sequence"/>
</dbReference>
<protein>
    <recommendedName>
        <fullName evidence="7">Ig-like domain-containing protein</fullName>
    </recommendedName>
</protein>